<name>A0A6C0HCZ2_9ZZZZ</name>
<dbReference type="AlphaFoldDB" id="A0A6C0HCZ2"/>
<dbReference type="EMBL" id="MN739930">
    <property type="protein sequence ID" value="QHT78227.1"/>
    <property type="molecule type" value="Genomic_DNA"/>
</dbReference>
<keyword evidence="1" id="KW-1133">Transmembrane helix</keyword>
<proteinExistence type="predicted"/>
<sequence>MPFKIKNYTNYIFLFAILLATAFLYQRYQNKLDRESDSDNYDAIQKYLLNDPDLAKDKKPILWIHIKYDYNSRNWLSFGSRSSHDLNQPYLYLTVKTIIKQCEDSFHICLIDDDSFAKLLPNWCIDMHKISNPVKHYMRELGMAQLLYKYGGIRVPPSFVCMRDLGELYQTGTAGGKIFICEMVDQNITSTHRDFYPNINFMGAEKENPVVFELVDFIQRTISKDYTDESHFLGEFDRWCFARIERNQINLIDGKLVGTKTMEDTPILIDHLLSNDYIDVYSNTYGIYIPANHVLKRRHYEWFARMSPTQVLESPIIISKYLLLANAPDAKMGVIEPMKDKPNWVSFWKVPSGAPVWGLNPIDLGDNVPRLKYPDN</sequence>
<reference evidence="2" key="1">
    <citation type="journal article" date="2020" name="Nature">
        <title>Giant virus diversity and host interactions through global metagenomics.</title>
        <authorList>
            <person name="Schulz F."/>
            <person name="Roux S."/>
            <person name="Paez-Espino D."/>
            <person name="Jungbluth S."/>
            <person name="Walsh D.A."/>
            <person name="Denef V.J."/>
            <person name="McMahon K.D."/>
            <person name="Konstantinidis K.T."/>
            <person name="Eloe-Fadrosh E.A."/>
            <person name="Kyrpides N.C."/>
            <person name="Woyke T."/>
        </authorList>
    </citation>
    <scope>NUCLEOTIDE SEQUENCE</scope>
    <source>
        <strain evidence="2">GVMAG-M-3300023179-91</strain>
    </source>
</reference>
<evidence type="ECO:0000256" key="1">
    <source>
        <dbReference type="SAM" id="Phobius"/>
    </source>
</evidence>
<accession>A0A6C0HCZ2</accession>
<organism evidence="2">
    <name type="scientific">viral metagenome</name>
    <dbReference type="NCBI Taxonomy" id="1070528"/>
    <lineage>
        <taxon>unclassified sequences</taxon>
        <taxon>metagenomes</taxon>
        <taxon>organismal metagenomes</taxon>
    </lineage>
</organism>
<keyword evidence="1" id="KW-0812">Transmembrane</keyword>
<evidence type="ECO:0000313" key="2">
    <source>
        <dbReference type="EMBL" id="QHT78227.1"/>
    </source>
</evidence>
<feature type="transmembrane region" description="Helical" evidence="1">
    <location>
        <begin position="12"/>
        <end position="28"/>
    </location>
</feature>
<keyword evidence="1" id="KW-0472">Membrane</keyword>
<protein>
    <submittedName>
        <fullName evidence="2">Uncharacterized protein</fullName>
    </submittedName>
</protein>